<dbReference type="InterPro" id="IPR058250">
    <property type="entry name" value="CCC"/>
</dbReference>
<dbReference type="Pfam" id="PF26644">
    <property type="entry name" value="CCC"/>
    <property type="match status" value="1"/>
</dbReference>
<protein>
    <recommendedName>
        <fullName evidence="1">CCC domain-containing protein</fullName>
    </recommendedName>
</protein>
<gene>
    <name evidence="2" type="ORF">BEMITA_LOCUS1484</name>
</gene>
<evidence type="ECO:0000313" key="3">
    <source>
        <dbReference type="Proteomes" id="UP001152759"/>
    </source>
</evidence>
<evidence type="ECO:0000259" key="1">
    <source>
        <dbReference type="Pfam" id="PF26644"/>
    </source>
</evidence>
<dbReference type="KEGG" id="btab:109043045"/>
<proteinExistence type="predicted"/>
<keyword evidence="3" id="KW-1185">Reference proteome</keyword>
<dbReference type="AlphaFoldDB" id="A0A9P0A0V2"/>
<reference evidence="2" key="1">
    <citation type="submission" date="2021-12" db="EMBL/GenBank/DDBJ databases">
        <authorList>
            <person name="King R."/>
        </authorList>
    </citation>
    <scope>NUCLEOTIDE SEQUENCE</scope>
</reference>
<dbReference type="Proteomes" id="UP001152759">
    <property type="component" value="Chromosome 1"/>
</dbReference>
<sequence length="165" mass="18187">MRPDRTRTLGAVGWDGQMGHASRRGARVSAIRPRQSANVLRSAATRFASFEMDRFPLFCVFLTVSVVVTAVVTESEEDSEEAESHSSYEVEDILSGRGKHCPLCDSSVYSYCSDKLLHDACCCLSPYDTELPYQCKFADCGFLHANSCNEHHLITSCCCNQAAST</sequence>
<feature type="domain" description="CCC" evidence="1">
    <location>
        <begin position="87"/>
        <end position="163"/>
    </location>
</feature>
<dbReference type="EMBL" id="OU963862">
    <property type="protein sequence ID" value="CAH0381879.1"/>
    <property type="molecule type" value="Genomic_DNA"/>
</dbReference>
<evidence type="ECO:0000313" key="2">
    <source>
        <dbReference type="EMBL" id="CAH0381879.1"/>
    </source>
</evidence>
<organism evidence="2 3">
    <name type="scientific">Bemisia tabaci</name>
    <name type="common">Sweetpotato whitefly</name>
    <name type="synonym">Aleurodes tabaci</name>
    <dbReference type="NCBI Taxonomy" id="7038"/>
    <lineage>
        <taxon>Eukaryota</taxon>
        <taxon>Metazoa</taxon>
        <taxon>Ecdysozoa</taxon>
        <taxon>Arthropoda</taxon>
        <taxon>Hexapoda</taxon>
        <taxon>Insecta</taxon>
        <taxon>Pterygota</taxon>
        <taxon>Neoptera</taxon>
        <taxon>Paraneoptera</taxon>
        <taxon>Hemiptera</taxon>
        <taxon>Sternorrhyncha</taxon>
        <taxon>Aleyrodoidea</taxon>
        <taxon>Aleyrodidae</taxon>
        <taxon>Aleyrodinae</taxon>
        <taxon>Bemisia</taxon>
    </lineage>
</organism>
<accession>A0A9P0A0V2</accession>
<name>A0A9P0A0V2_BEMTA</name>